<name>A0ABQ5DND6_9ASTR</name>
<protein>
    <submittedName>
        <fullName evidence="2">Uncharacterized protein</fullName>
    </submittedName>
</protein>
<organism evidence="2 3">
    <name type="scientific">Tanacetum coccineum</name>
    <dbReference type="NCBI Taxonomy" id="301880"/>
    <lineage>
        <taxon>Eukaryota</taxon>
        <taxon>Viridiplantae</taxon>
        <taxon>Streptophyta</taxon>
        <taxon>Embryophyta</taxon>
        <taxon>Tracheophyta</taxon>
        <taxon>Spermatophyta</taxon>
        <taxon>Magnoliopsida</taxon>
        <taxon>eudicotyledons</taxon>
        <taxon>Gunneridae</taxon>
        <taxon>Pentapetalae</taxon>
        <taxon>asterids</taxon>
        <taxon>campanulids</taxon>
        <taxon>Asterales</taxon>
        <taxon>Asteraceae</taxon>
        <taxon>Asteroideae</taxon>
        <taxon>Anthemideae</taxon>
        <taxon>Anthemidinae</taxon>
        <taxon>Tanacetum</taxon>
    </lineage>
</organism>
<comment type="caution">
    <text evidence="2">The sequence shown here is derived from an EMBL/GenBank/DDBJ whole genome shotgun (WGS) entry which is preliminary data.</text>
</comment>
<evidence type="ECO:0000256" key="1">
    <source>
        <dbReference type="SAM" id="MobiDB-lite"/>
    </source>
</evidence>
<accession>A0ABQ5DND6</accession>
<gene>
    <name evidence="2" type="ORF">Tco_0940581</name>
</gene>
<feature type="compositionally biased region" description="Polar residues" evidence="1">
    <location>
        <begin position="70"/>
        <end position="81"/>
    </location>
</feature>
<feature type="region of interest" description="Disordered" evidence="1">
    <location>
        <begin position="70"/>
        <end position="94"/>
    </location>
</feature>
<dbReference type="Proteomes" id="UP001151760">
    <property type="component" value="Unassembled WGS sequence"/>
</dbReference>
<reference evidence="2" key="1">
    <citation type="journal article" date="2022" name="Int. J. Mol. Sci.">
        <title>Draft Genome of Tanacetum Coccineum: Genomic Comparison of Closely Related Tanacetum-Family Plants.</title>
        <authorList>
            <person name="Yamashiro T."/>
            <person name="Shiraishi A."/>
            <person name="Nakayama K."/>
            <person name="Satake H."/>
        </authorList>
    </citation>
    <scope>NUCLEOTIDE SEQUENCE</scope>
</reference>
<sequence length="247" mass="27150">MTAVAGIITFPGQDWLDAGSTPRGASGQHWVFPSSEALPPIRISSSKVPYLMHEFCNSLSSYQSEGSQLRISAGRSGSTGRTKPPGRTTEETQHKVAHPPCGIFIFFGRFFVVVGQQPSDGRTVWFGGVFMPRFLLDSPPHKPPQDGDTCGNISMTISIFIGKGDAVYLEARSMEVMKKEKVMLFLQPSVLSFEFCSIEEDETSNESVRNAYRKLDVPIMGNIESLIPGDPRKAPHNPQGYYGEEGE</sequence>
<feature type="region of interest" description="Disordered" evidence="1">
    <location>
        <begin position="226"/>
        <end position="247"/>
    </location>
</feature>
<evidence type="ECO:0000313" key="2">
    <source>
        <dbReference type="EMBL" id="GJT40716.1"/>
    </source>
</evidence>
<dbReference type="EMBL" id="BQNB010015498">
    <property type="protein sequence ID" value="GJT40716.1"/>
    <property type="molecule type" value="Genomic_DNA"/>
</dbReference>
<keyword evidence="3" id="KW-1185">Reference proteome</keyword>
<proteinExistence type="predicted"/>
<evidence type="ECO:0000313" key="3">
    <source>
        <dbReference type="Proteomes" id="UP001151760"/>
    </source>
</evidence>
<reference evidence="2" key="2">
    <citation type="submission" date="2022-01" db="EMBL/GenBank/DDBJ databases">
        <authorList>
            <person name="Yamashiro T."/>
            <person name="Shiraishi A."/>
            <person name="Satake H."/>
            <person name="Nakayama K."/>
        </authorList>
    </citation>
    <scope>NUCLEOTIDE SEQUENCE</scope>
</reference>